<keyword evidence="2" id="KW-1185">Reference proteome</keyword>
<protein>
    <submittedName>
        <fullName evidence="1">Uncharacterized protein</fullName>
    </submittedName>
</protein>
<gene>
    <name evidence="1" type="ORF">DeepPurple_gp011</name>
</gene>
<dbReference type="EMBL" id="MF176161">
    <property type="protein sequence ID" value="ARW58262.1"/>
    <property type="molecule type" value="Genomic_DNA"/>
</dbReference>
<accession>A0A1Z1LZP2</accession>
<proteinExistence type="predicted"/>
<organism evidence="1 2">
    <name type="scientific">Bacillus phage Deep-Purple</name>
    <dbReference type="NCBI Taxonomy" id="1873341"/>
    <lineage>
        <taxon>Viruses</taxon>
        <taxon>Duplodnaviria</taxon>
        <taxon>Heunggongvirae</taxon>
        <taxon>Uroviricota</taxon>
        <taxon>Caudoviricetes</taxon>
        <taxon>Deurplevirus</taxon>
        <taxon>Deurplevirus deeppurple</taxon>
    </lineage>
</organism>
<evidence type="ECO:0000313" key="1">
    <source>
        <dbReference type="EMBL" id="ARW58262.1"/>
    </source>
</evidence>
<sequence length="55" mass="6000">MKQNKYHIEVDGKKVELVATSKNYDSPSAVTHDKGKIIIGGSIGQINIMNTKGNK</sequence>
<dbReference type="Proteomes" id="UP000225583">
    <property type="component" value="Segment"/>
</dbReference>
<name>A0A1Z1LZP2_9CAUD</name>
<reference evidence="1 2" key="1">
    <citation type="submission" date="2017-05" db="EMBL/GenBank/DDBJ databases">
        <title>Complete Genome Sequence of Bacteriophage Deep-Purple infecting emetic Bacillus cereus.</title>
        <authorList>
            <person name="Hock L."/>
            <person name="Gillis A."/>
            <person name="Mahillon J."/>
        </authorList>
    </citation>
    <scope>NUCLEOTIDE SEQUENCE [LARGE SCALE GENOMIC DNA]</scope>
</reference>
<evidence type="ECO:0000313" key="2">
    <source>
        <dbReference type="Proteomes" id="UP000225583"/>
    </source>
</evidence>